<dbReference type="RefSeq" id="WP_203007181.1">
    <property type="nucleotide sequence ID" value="NZ_JADWYU010000380.1"/>
</dbReference>
<dbReference type="AlphaFoldDB" id="A0A937RNF2"/>
<dbReference type="InterPro" id="IPR015422">
    <property type="entry name" value="PyrdxlP-dep_Trfase_small"/>
</dbReference>
<dbReference type="PANTHER" id="PTHR30244:SF36">
    <property type="entry name" value="3-OXO-GLUCOSE-6-PHOSPHATE:GLUTAMATE AMINOTRANSFERASE"/>
    <property type="match status" value="1"/>
</dbReference>
<feature type="non-terminal residue" evidence="2">
    <location>
        <position position="1"/>
    </location>
</feature>
<evidence type="ECO:0000256" key="1">
    <source>
        <dbReference type="ARBA" id="ARBA00022898"/>
    </source>
</evidence>
<keyword evidence="2" id="KW-0808">Transferase</keyword>
<dbReference type="InterPro" id="IPR000653">
    <property type="entry name" value="DegT/StrS_aminotransferase"/>
</dbReference>
<dbReference type="InterPro" id="IPR015424">
    <property type="entry name" value="PyrdxlP-dep_Trfase"/>
</dbReference>
<evidence type="ECO:0000313" key="3">
    <source>
        <dbReference type="Proteomes" id="UP000604475"/>
    </source>
</evidence>
<dbReference type="GO" id="GO:0000271">
    <property type="term" value="P:polysaccharide biosynthetic process"/>
    <property type="evidence" value="ECO:0007669"/>
    <property type="project" value="TreeGrafter"/>
</dbReference>
<keyword evidence="2" id="KW-0032">Aminotransferase</keyword>
<accession>A0A937RNF2</accession>
<dbReference type="GO" id="GO:0008483">
    <property type="term" value="F:transaminase activity"/>
    <property type="evidence" value="ECO:0007669"/>
    <property type="project" value="UniProtKB-KW"/>
</dbReference>
<protein>
    <submittedName>
        <fullName evidence="2">DegT/DnrJ/EryC1/StrS family aminotransferase</fullName>
    </submittedName>
</protein>
<keyword evidence="1" id="KW-0663">Pyridoxal phosphate</keyword>
<dbReference type="GO" id="GO:0030170">
    <property type="term" value="F:pyridoxal phosphate binding"/>
    <property type="evidence" value="ECO:0007669"/>
    <property type="project" value="TreeGrafter"/>
</dbReference>
<dbReference type="Proteomes" id="UP000604475">
    <property type="component" value="Unassembled WGS sequence"/>
</dbReference>
<dbReference type="Gene3D" id="3.90.1150.10">
    <property type="entry name" value="Aspartate Aminotransferase, domain 1"/>
    <property type="match status" value="1"/>
</dbReference>
<name>A0A937RNF2_9ACTN</name>
<dbReference type="PANTHER" id="PTHR30244">
    <property type="entry name" value="TRANSAMINASE"/>
    <property type="match status" value="1"/>
</dbReference>
<sequence length="168" mass="18490">RLLGTHGSERRYVHETLGFNSRLDTIQAVVLRAKLTRLDRWNQARRTAAARYDTLLEAAGLTGTASSPGPVRPPTVAPGNIHVWHLYVIRIPDRDTVLARLHEAGIGAGIHYPSPVHLQEAFAGLGYARGDFPVAERACQEILSLPIHPHLTEADQTRVVDELTKALT</sequence>
<dbReference type="EMBL" id="JAEACQ010000207">
    <property type="protein sequence ID" value="MBL7629066.1"/>
    <property type="molecule type" value="Genomic_DNA"/>
</dbReference>
<reference evidence="2" key="1">
    <citation type="submission" date="2020-12" db="EMBL/GenBank/DDBJ databases">
        <title>Genomic characterization of non-nitrogen-fixing Frankia strains.</title>
        <authorList>
            <person name="Carlos-Shanley C."/>
            <person name="Guerra T."/>
            <person name="Hahn D."/>
        </authorList>
    </citation>
    <scope>NUCLEOTIDE SEQUENCE</scope>
    <source>
        <strain evidence="2">CN6</strain>
    </source>
</reference>
<evidence type="ECO:0000313" key="2">
    <source>
        <dbReference type="EMBL" id="MBL7629066.1"/>
    </source>
</evidence>
<dbReference type="SUPFAM" id="SSF53383">
    <property type="entry name" value="PLP-dependent transferases"/>
    <property type="match status" value="1"/>
</dbReference>
<proteinExistence type="predicted"/>
<gene>
    <name evidence="2" type="ORF">I7412_18265</name>
</gene>
<organism evidence="2 3">
    <name type="scientific">Frankia nepalensis</name>
    <dbReference type="NCBI Taxonomy" id="1836974"/>
    <lineage>
        <taxon>Bacteria</taxon>
        <taxon>Bacillati</taxon>
        <taxon>Actinomycetota</taxon>
        <taxon>Actinomycetes</taxon>
        <taxon>Frankiales</taxon>
        <taxon>Frankiaceae</taxon>
        <taxon>Frankia</taxon>
    </lineage>
</organism>
<comment type="caution">
    <text evidence="2">The sequence shown here is derived from an EMBL/GenBank/DDBJ whole genome shotgun (WGS) entry which is preliminary data.</text>
</comment>
<dbReference type="Pfam" id="PF01041">
    <property type="entry name" value="DegT_DnrJ_EryC1"/>
    <property type="match status" value="1"/>
</dbReference>
<keyword evidence="3" id="KW-1185">Reference proteome</keyword>